<keyword evidence="10" id="KW-0539">Nucleus</keyword>
<gene>
    <name evidence="13" type="ORF">NLU13_9897</name>
</gene>
<evidence type="ECO:0000256" key="2">
    <source>
        <dbReference type="ARBA" id="ARBA00008926"/>
    </source>
</evidence>
<sequence length="1960" mass="208509">MSFGGFGGFGQNNNNQQSGSAFGSGGGFGQNNNTTSAFGSSNTGGFGTNTSGGGLFGSNATQQNTSTGFGSTGFGSNTNSAFGANKPAFGSTTASTTTGGGLFGGSSNTTTTGFGSGTGFGSTTNNTFGGGSSTGGGLFGSNTNQAKPAFGASTTTGGSLFGGGNTTTTTTGFGSTGFGAAAGGNDPPGTGTTPFQAYTEKETTTNTTNSFQNIAFQDPYKKWSAEELRLADYAQGRRQGNPSGAGAFGQSSGFGAFGSNNNTAQTSAFGSTAAKPAGGLFGSSTPSTTTGFGQTNNTGSAFGSTNTGGGLFGNNNANKPAGGLFGSSTTTGTTGGGLFGSSNNTTGGFGSTNTTTGFGASTTNTGGGLFGNNSNQQKPAGTGFSFGNTANNTGSAFGSTTNTGSAFGSNTATNTGGGLFGNNNQQQQNTGGGLFGNTNNQQQQSTGGFGSAFGQQNNQQQSGGLFGNKPATTGGGLFGNSTTTTNTGGGLFGNNNQQQQTTGAFGSTNTTGGGLFGNKPATTGGGLFGNNTTQQNTNTGGGLFGGLNTNQNQQQNTGGGLFGGLNNQNQQKSSLFGGSTQSTGGGLFGNSTQNQGSSLFGGNNNQQQQNQGLGNSLLGNSQQVNNAPQGLTANLNDVSAYGSPSLFAGVGGNEVQNPGPLATSLNGNSKPRRGSILPMYKLNPASASRFNTPQKRGFGFSYSNYGTPGVSPASSISSTPGTANLGRSLLGAASSSSGLSKSMSTNNLRRTYNAEDTILNPGAFSSSSGARWYGSTGSKKLVINRDIRSDLFSTPQKDKSGVDSNPGSRKLAKKVSFDTANVEPEEGTPVRAALPAPEDVQDETPRQTRPSNSAPNGSRTPEVEQTKNTELGIVHEEDNSATPEGNSTTGFDNAPGRYWMSPSMEDLQNMNRMQRQKIDHFTVGRDNVGSIEFKVPVDMSSIDLDEICGGIIQLEPRSATVYPIAAKKPPVGKGLNVPARITLEQSWPRGGRDRRATTDQKRFTKHVERLKRITDTTFESYDKDTGVWIFSVEHFTTYGLDDSDDDDDLEPMDETNNSLPVIDPRQADFEESDDSNMRDDTFDFRRPRGVPGAFDGQEEMYEHEQPLQQSFLGVSSADSAPRDVRLALEEDDDQYLGEEYDMSDDEEMARSSVGQHLAAEHDDFSSEEGPVAKVGTPGGILRARMRAMKDSAGPVKLEVADGDDWTEMLRKTVSPMKRDRQQLREYNDSPSRQPRFNDVEIDEEGDRKTSIWRKSVVKPNPTGGMAASSRFAAADKGRGFATSIDLMNSLFEKPKPKPMAQSMRVSTSSKGFPKWPYERQDKTLTMDETEQAFHDASRPTWGPSETLVLTTGASQRLGQTTRDGAGVLAFQRSHVQTDRQSIRFANFSTQPSKKYLRAQDQFTKIHTVKDIPVASLEVSKVRDIFHNEDKNDPAIAQEQRVWELASILFDNIDLDATEIDESQARRQALSEYWTDLVRESSTKNTGLAASSEEKAVACLAGHRVAEACKYLLDSKNFRLGTLVALIGSSDAIKKDMREQLKVWRDSKMLSEFSEAIRTIYELLSGNVGVCEGMKSVPAEDRIESFVISNKFGLDWKQAFGLRLWYAIAKQDDLSMAVRKFKSDVDQERESTPRPWYADQGIKPLWEDEDESSRQDLLWGLLQLYADDSTDLEAVLRPENSQLSPFDMRLSWQLGLALVSTGKVSYGSNAVEKADATTLAYASQLTSAGEWLEAIFVILHLSNPEARSRAIKEELCRHAGEIGPESGANFASLTQKLQIPSAWVWEALALYMRSVKKDASGEVECLLRAGSFDEAHRVLTNEVAPRAIVERDYAALSSLIAQFDGHHGTISGWSSGGEIYSLFLNLLQHRSKGENTQPIVLDKLQAGLHAMNAEVPETDLMRYAAVSDMADETAKEFLKLGKKKQDSELRSKIMSLPLTQDRRLAYSMDLGTKRHSEVMSH</sequence>
<dbReference type="Gene3D" id="1.25.40.690">
    <property type="match status" value="1"/>
</dbReference>
<evidence type="ECO:0000256" key="8">
    <source>
        <dbReference type="ARBA" id="ARBA00023010"/>
    </source>
</evidence>
<dbReference type="InterPro" id="IPR037665">
    <property type="entry name" value="Nucleoporin_S59-like"/>
</dbReference>
<evidence type="ECO:0000313" key="14">
    <source>
        <dbReference type="Proteomes" id="UP001175261"/>
    </source>
</evidence>
<feature type="domain" description="Peptidase S59" evidence="12">
    <location>
        <begin position="895"/>
        <end position="1035"/>
    </location>
</feature>
<evidence type="ECO:0000256" key="9">
    <source>
        <dbReference type="ARBA" id="ARBA00023132"/>
    </source>
</evidence>
<feature type="compositionally biased region" description="Polar residues" evidence="11">
    <location>
        <begin position="880"/>
        <end position="891"/>
    </location>
</feature>
<dbReference type="Gene3D" id="3.30.1610.10">
    <property type="entry name" value="Peptidase S59, nucleoporin"/>
    <property type="match status" value="1"/>
</dbReference>
<dbReference type="PANTHER" id="PTHR23198">
    <property type="entry name" value="NUCLEOPORIN"/>
    <property type="match status" value="1"/>
</dbReference>
<comment type="caution">
    <text evidence="13">The sequence shown here is derived from an EMBL/GenBank/DDBJ whole genome shotgun (WGS) entry which is preliminary data.</text>
</comment>
<feature type="compositionally biased region" description="Low complexity" evidence="11">
    <location>
        <begin position="11"/>
        <end position="21"/>
    </location>
</feature>
<keyword evidence="8" id="KW-0811">Translocation</keyword>
<dbReference type="InterPro" id="IPR036903">
    <property type="entry name" value="Nup98_auto-Pept-S59_dom_sf"/>
</dbReference>
<feature type="compositionally biased region" description="Low complexity" evidence="11">
    <location>
        <begin position="493"/>
        <end position="503"/>
    </location>
</feature>
<keyword evidence="3" id="KW-0813">Transport</keyword>
<dbReference type="PROSITE" id="PS51434">
    <property type="entry name" value="NUP_C"/>
    <property type="match status" value="1"/>
</dbReference>
<comment type="subcellular location">
    <subcellularLocation>
        <location evidence="1">Nucleus</location>
        <location evidence="1">Nuclear pore complex</location>
    </subcellularLocation>
</comment>
<feature type="compositionally biased region" description="Basic and acidic residues" evidence="11">
    <location>
        <begin position="861"/>
        <end position="878"/>
    </location>
</feature>
<feature type="region of interest" description="Disordered" evidence="11">
    <location>
        <begin position="792"/>
        <end position="896"/>
    </location>
</feature>
<dbReference type="Gene3D" id="1.10.10.2360">
    <property type="match status" value="1"/>
</dbReference>
<accession>A0AA39L3H7</accession>
<feature type="compositionally biased region" description="Polar residues" evidence="11">
    <location>
        <begin position="572"/>
        <end position="582"/>
    </location>
</feature>
<name>A0AA39L3H7_SARSR</name>
<dbReference type="InterPro" id="IPR025574">
    <property type="entry name" value="Nucleoporin_FG_rpt"/>
</dbReference>
<keyword evidence="6" id="KW-0509">mRNA transport</keyword>
<feature type="region of interest" description="Disordered" evidence="11">
    <location>
        <begin position="355"/>
        <end position="387"/>
    </location>
</feature>
<evidence type="ECO:0000256" key="4">
    <source>
        <dbReference type="ARBA" id="ARBA00022737"/>
    </source>
</evidence>
<dbReference type="Pfam" id="PF12110">
    <property type="entry name" value="Nup96"/>
    <property type="match status" value="1"/>
</dbReference>
<reference evidence="13" key="1">
    <citation type="submission" date="2022-10" db="EMBL/GenBank/DDBJ databases">
        <title>Determination and structural analysis of whole genome sequence of Sarocladium strictum F4-1.</title>
        <authorList>
            <person name="Hu L."/>
            <person name="Jiang Y."/>
        </authorList>
    </citation>
    <scope>NUCLEOTIDE SEQUENCE</scope>
    <source>
        <strain evidence="13">F4-1</strain>
    </source>
</reference>
<feature type="region of interest" description="Disordered" evidence="11">
    <location>
        <begin position="1"/>
        <end position="72"/>
    </location>
</feature>
<feature type="compositionally biased region" description="Low complexity" evidence="11">
    <location>
        <begin position="355"/>
        <end position="364"/>
    </location>
</feature>
<dbReference type="FunFam" id="1.10.10.2360:FF:000001">
    <property type="entry name" value="Nuclear pore complex protein Nup98-Nup96"/>
    <property type="match status" value="1"/>
</dbReference>
<feature type="compositionally biased region" description="Gly residues" evidence="11">
    <location>
        <begin position="42"/>
        <end position="56"/>
    </location>
</feature>
<feature type="region of interest" description="Disordered" evidence="11">
    <location>
        <begin position="1292"/>
        <end position="1316"/>
    </location>
</feature>
<evidence type="ECO:0000256" key="6">
    <source>
        <dbReference type="ARBA" id="ARBA00022816"/>
    </source>
</evidence>
<evidence type="ECO:0000256" key="7">
    <source>
        <dbReference type="ARBA" id="ARBA00022927"/>
    </source>
</evidence>
<feature type="compositionally biased region" description="Low complexity" evidence="11">
    <location>
        <begin position="282"/>
        <end position="304"/>
    </location>
</feature>
<dbReference type="SUPFAM" id="SSF82215">
    <property type="entry name" value="C-terminal autoproteolytic domain of nucleoporin nup98"/>
    <property type="match status" value="1"/>
</dbReference>
<feature type="compositionally biased region" description="Low complexity" evidence="11">
    <location>
        <begin position="30"/>
        <end position="41"/>
    </location>
</feature>
<dbReference type="FunFam" id="3.30.1610.10:FF:000003">
    <property type="entry name" value="Nucleoporin SONB, putative"/>
    <property type="match status" value="1"/>
</dbReference>
<dbReference type="GO" id="GO:0000973">
    <property type="term" value="P:post-transcriptional tethering of RNA polymerase II gene DNA at nuclear periphery"/>
    <property type="evidence" value="ECO:0007669"/>
    <property type="project" value="TreeGrafter"/>
</dbReference>
<dbReference type="Pfam" id="PF04096">
    <property type="entry name" value="Nucleoporin2"/>
    <property type="match status" value="1"/>
</dbReference>
<dbReference type="GO" id="GO:0051028">
    <property type="term" value="P:mRNA transport"/>
    <property type="evidence" value="ECO:0007669"/>
    <property type="project" value="UniProtKB-KW"/>
</dbReference>
<evidence type="ECO:0000256" key="11">
    <source>
        <dbReference type="SAM" id="MobiDB-lite"/>
    </source>
</evidence>
<keyword evidence="14" id="KW-1185">Reference proteome</keyword>
<dbReference type="EMBL" id="JAPDFR010000010">
    <property type="protein sequence ID" value="KAK0382802.1"/>
    <property type="molecule type" value="Genomic_DNA"/>
</dbReference>
<feature type="region of interest" description="Disordered" evidence="11">
    <location>
        <begin position="280"/>
        <end position="304"/>
    </location>
</feature>
<evidence type="ECO:0000256" key="3">
    <source>
        <dbReference type="ARBA" id="ARBA00022448"/>
    </source>
</evidence>
<feature type="region of interest" description="Disordered" evidence="11">
    <location>
        <begin position="1041"/>
        <end position="1061"/>
    </location>
</feature>
<dbReference type="InterPro" id="IPR007230">
    <property type="entry name" value="Nup98_auto-Pept-S59_dom"/>
</dbReference>
<keyword evidence="9" id="KW-0906">Nuclear pore complex</keyword>
<dbReference type="GO" id="GO:0017056">
    <property type="term" value="F:structural constituent of nuclear pore"/>
    <property type="evidence" value="ECO:0007669"/>
    <property type="project" value="InterPro"/>
</dbReference>
<dbReference type="GO" id="GO:0044614">
    <property type="term" value="C:nuclear pore cytoplasmic filaments"/>
    <property type="evidence" value="ECO:0007669"/>
    <property type="project" value="TreeGrafter"/>
</dbReference>
<dbReference type="GO" id="GO:0006606">
    <property type="term" value="P:protein import into nucleus"/>
    <property type="evidence" value="ECO:0007669"/>
    <property type="project" value="TreeGrafter"/>
</dbReference>
<keyword evidence="5" id="KW-0068">Autocatalytic cleavage</keyword>
<evidence type="ECO:0000256" key="1">
    <source>
        <dbReference type="ARBA" id="ARBA00004567"/>
    </source>
</evidence>
<evidence type="ECO:0000259" key="12">
    <source>
        <dbReference type="PROSITE" id="PS51434"/>
    </source>
</evidence>
<organism evidence="13 14">
    <name type="scientific">Sarocladium strictum</name>
    <name type="common">Black bundle disease fungus</name>
    <name type="synonym">Acremonium strictum</name>
    <dbReference type="NCBI Taxonomy" id="5046"/>
    <lineage>
        <taxon>Eukaryota</taxon>
        <taxon>Fungi</taxon>
        <taxon>Dikarya</taxon>
        <taxon>Ascomycota</taxon>
        <taxon>Pezizomycotina</taxon>
        <taxon>Sordariomycetes</taxon>
        <taxon>Hypocreomycetidae</taxon>
        <taxon>Hypocreales</taxon>
        <taxon>Sarocladiaceae</taxon>
        <taxon>Sarocladium</taxon>
    </lineage>
</organism>
<evidence type="ECO:0000256" key="5">
    <source>
        <dbReference type="ARBA" id="ARBA00022813"/>
    </source>
</evidence>
<feature type="compositionally biased region" description="Low complexity" evidence="11">
    <location>
        <begin position="436"/>
        <end position="463"/>
    </location>
</feature>
<feature type="compositionally biased region" description="Low complexity" evidence="11">
    <location>
        <begin position="593"/>
        <end position="623"/>
    </location>
</feature>
<feature type="compositionally biased region" description="Low complexity" evidence="11">
    <location>
        <begin position="529"/>
        <end position="538"/>
    </location>
</feature>
<protein>
    <recommendedName>
        <fullName evidence="12">Peptidase S59 domain-containing protein</fullName>
    </recommendedName>
</protein>
<evidence type="ECO:0000256" key="10">
    <source>
        <dbReference type="ARBA" id="ARBA00023242"/>
    </source>
</evidence>
<dbReference type="PANTHER" id="PTHR23198:SF6">
    <property type="entry name" value="NUCLEAR PORE COMPLEX PROTEIN NUP98-NUP96"/>
    <property type="match status" value="1"/>
</dbReference>
<proteinExistence type="inferred from homology"/>
<dbReference type="InterPro" id="IPR021967">
    <property type="entry name" value="Nup98_C"/>
</dbReference>
<dbReference type="Proteomes" id="UP001175261">
    <property type="component" value="Unassembled WGS sequence"/>
</dbReference>
<dbReference type="GO" id="GO:0034398">
    <property type="term" value="P:telomere tethering at nuclear periphery"/>
    <property type="evidence" value="ECO:0007669"/>
    <property type="project" value="TreeGrafter"/>
</dbReference>
<feature type="compositionally biased region" description="Acidic residues" evidence="11">
    <location>
        <begin position="1041"/>
        <end position="1053"/>
    </location>
</feature>
<feature type="compositionally biased region" description="Gly residues" evidence="11">
    <location>
        <begin position="1"/>
        <end position="10"/>
    </location>
</feature>
<feature type="compositionally biased region" description="Low complexity" evidence="11">
    <location>
        <begin position="546"/>
        <end position="556"/>
    </location>
</feature>
<comment type="similarity">
    <text evidence="2">Belongs to the nucleoporin GLFG family.</text>
</comment>
<feature type="compositionally biased region" description="Low complexity" evidence="11">
    <location>
        <begin position="183"/>
        <end position="194"/>
    </location>
</feature>
<dbReference type="GO" id="GO:0003723">
    <property type="term" value="F:RNA binding"/>
    <property type="evidence" value="ECO:0007669"/>
    <property type="project" value="TreeGrafter"/>
</dbReference>
<feature type="region of interest" description="Disordered" evidence="11">
    <location>
        <begin position="172"/>
        <end position="196"/>
    </location>
</feature>
<keyword evidence="7" id="KW-0653">Protein transport</keyword>
<dbReference type="GO" id="GO:0006405">
    <property type="term" value="P:RNA export from nucleus"/>
    <property type="evidence" value="ECO:0007669"/>
    <property type="project" value="TreeGrafter"/>
</dbReference>
<dbReference type="GO" id="GO:0008139">
    <property type="term" value="F:nuclear localization sequence binding"/>
    <property type="evidence" value="ECO:0007669"/>
    <property type="project" value="TreeGrafter"/>
</dbReference>
<evidence type="ECO:0000313" key="13">
    <source>
        <dbReference type="EMBL" id="KAK0382802.1"/>
    </source>
</evidence>
<keyword evidence="4" id="KW-0677">Repeat</keyword>
<feature type="compositionally biased region" description="Polar residues" evidence="11">
    <location>
        <begin position="847"/>
        <end position="859"/>
    </location>
</feature>
<dbReference type="Pfam" id="PF13634">
    <property type="entry name" value="Nucleoporin_FG"/>
    <property type="match status" value="4"/>
</dbReference>
<feature type="region of interest" description="Disordered" evidence="11">
    <location>
        <begin position="408"/>
        <end position="629"/>
    </location>
</feature>